<gene>
    <name evidence="6" type="ORF">TAV2_LOCUS22156</name>
</gene>
<keyword evidence="4" id="KW-0804">Transcription</keyword>
<keyword evidence="7" id="KW-1185">Reference proteome</keyword>
<dbReference type="GO" id="GO:0005730">
    <property type="term" value="C:nucleolus"/>
    <property type="evidence" value="ECO:0007669"/>
    <property type="project" value="UniProtKB-SubCell"/>
</dbReference>
<name>A0AAU9SW76_THLAR</name>
<dbReference type="Proteomes" id="UP000836841">
    <property type="component" value="Chromosome 6"/>
</dbReference>
<dbReference type="InterPro" id="IPR009668">
    <property type="entry name" value="RNA_pol-assoc_fac_A49-like"/>
</dbReference>
<comment type="subcellular location">
    <subcellularLocation>
        <location evidence="1">Nucleus</location>
        <location evidence="1">Nucleolus</location>
    </subcellularLocation>
</comment>
<evidence type="ECO:0008006" key="8">
    <source>
        <dbReference type="Google" id="ProtNLM"/>
    </source>
</evidence>
<evidence type="ECO:0000256" key="5">
    <source>
        <dbReference type="ARBA" id="ARBA00023242"/>
    </source>
</evidence>
<dbReference type="GO" id="GO:0000428">
    <property type="term" value="C:DNA-directed RNA polymerase complex"/>
    <property type="evidence" value="ECO:0007669"/>
    <property type="project" value="UniProtKB-KW"/>
</dbReference>
<accession>A0AAU9SW76</accession>
<dbReference type="GO" id="GO:0003677">
    <property type="term" value="F:DNA binding"/>
    <property type="evidence" value="ECO:0007669"/>
    <property type="project" value="InterPro"/>
</dbReference>
<evidence type="ECO:0000256" key="2">
    <source>
        <dbReference type="ARBA" id="ARBA00009430"/>
    </source>
</evidence>
<evidence type="ECO:0000313" key="6">
    <source>
        <dbReference type="EMBL" id="CAH2071860.1"/>
    </source>
</evidence>
<evidence type="ECO:0000256" key="3">
    <source>
        <dbReference type="ARBA" id="ARBA00022478"/>
    </source>
</evidence>
<dbReference type="AlphaFoldDB" id="A0AAU9SW76"/>
<proteinExistence type="inferred from homology"/>
<dbReference type="Pfam" id="PF06870">
    <property type="entry name" value="RNA_pol_I_A49"/>
    <property type="match status" value="1"/>
</dbReference>
<dbReference type="PANTHER" id="PTHR14440">
    <property type="entry name" value="DNA-DIRECTED RNA POLYMERASE I SUBUNIT RPA49"/>
    <property type="match status" value="1"/>
</dbReference>
<dbReference type="GO" id="GO:0006351">
    <property type="term" value="P:DNA-templated transcription"/>
    <property type="evidence" value="ECO:0007669"/>
    <property type="project" value="InterPro"/>
</dbReference>
<dbReference type="EMBL" id="OU466862">
    <property type="protein sequence ID" value="CAH2071860.1"/>
    <property type="molecule type" value="Genomic_DNA"/>
</dbReference>
<reference evidence="6 7" key="1">
    <citation type="submission" date="2022-03" db="EMBL/GenBank/DDBJ databases">
        <authorList>
            <person name="Nunn A."/>
            <person name="Chopra R."/>
            <person name="Nunn A."/>
            <person name="Contreras Garrido A."/>
        </authorList>
    </citation>
    <scope>NUCLEOTIDE SEQUENCE [LARGE SCALE GENOMIC DNA]</scope>
</reference>
<keyword evidence="3" id="KW-0240">DNA-directed RNA polymerase</keyword>
<evidence type="ECO:0000313" key="7">
    <source>
        <dbReference type="Proteomes" id="UP000836841"/>
    </source>
</evidence>
<keyword evidence="5" id="KW-0539">Nucleus</keyword>
<evidence type="ECO:0000256" key="1">
    <source>
        <dbReference type="ARBA" id="ARBA00004604"/>
    </source>
</evidence>
<comment type="similarity">
    <text evidence="2">Belongs to the eukaryotic RPA49/POLR1E RNA polymerase subunit family.</text>
</comment>
<sequence>MQEKKRRARNLGDDAEALDGGRLYRIDVNASALEGTTAVVARNIPPHHDASATTPINAYPIEKIIDSGEWDFLPDVYRLLGQEAGATTDAYPVFVRNRLDMVRDIRDEAEKQTVCSVLSLLTHLVKFKDLNSMNGFDSAKNHKFPPIIRQKCKTLFKDSDVERMPAEKINLLISYVLVLVLYVDRFKTDPKDIATDLRMDKFVLRNQFENLGCKFSRENKNSLAILPVPLKFPPENMRKKRRFR</sequence>
<organism evidence="6 7">
    <name type="scientific">Thlaspi arvense</name>
    <name type="common">Field penny-cress</name>
    <dbReference type="NCBI Taxonomy" id="13288"/>
    <lineage>
        <taxon>Eukaryota</taxon>
        <taxon>Viridiplantae</taxon>
        <taxon>Streptophyta</taxon>
        <taxon>Embryophyta</taxon>
        <taxon>Tracheophyta</taxon>
        <taxon>Spermatophyta</taxon>
        <taxon>Magnoliopsida</taxon>
        <taxon>eudicotyledons</taxon>
        <taxon>Gunneridae</taxon>
        <taxon>Pentapetalae</taxon>
        <taxon>rosids</taxon>
        <taxon>malvids</taxon>
        <taxon>Brassicales</taxon>
        <taxon>Brassicaceae</taxon>
        <taxon>Thlaspideae</taxon>
        <taxon>Thlaspi</taxon>
    </lineage>
</organism>
<protein>
    <recommendedName>
        <fullName evidence="8">DNA-directed RNA polymerase I subunit rpa49</fullName>
    </recommendedName>
</protein>
<evidence type="ECO:0000256" key="4">
    <source>
        <dbReference type="ARBA" id="ARBA00023163"/>
    </source>
</evidence>